<dbReference type="InterPro" id="IPR023545">
    <property type="entry name" value="rRNA_ssu_MeTfrase_F"/>
</dbReference>
<evidence type="ECO:0000313" key="11">
    <source>
        <dbReference type="EMBL" id="MEM0514726.1"/>
    </source>
</evidence>
<dbReference type="InterPro" id="IPR048457">
    <property type="entry name" value="YebU_pre-PUA_dom"/>
</dbReference>
<evidence type="ECO:0000256" key="7">
    <source>
        <dbReference type="ARBA" id="ARBA00022884"/>
    </source>
</evidence>
<evidence type="ECO:0000256" key="4">
    <source>
        <dbReference type="ARBA" id="ARBA00022603"/>
    </source>
</evidence>
<comment type="function">
    <text evidence="8">Specifically methylates the cytosine at position 1407 (m5C1407) of 16S rRNA.</text>
</comment>
<dbReference type="Gene3D" id="3.10.450.720">
    <property type="match status" value="1"/>
</dbReference>
<dbReference type="PANTHER" id="PTHR22807:SF30">
    <property type="entry name" value="28S RRNA (CYTOSINE(4447)-C(5))-METHYLTRANSFERASE-RELATED"/>
    <property type="match status" value="1"/>
</dbReference>
<dbReference type="Pfam" id="PF01189">
    <property type="entry name" value="Methyltr_RsmB-F"/>
    <property type="match status" value="1"/>
</dbReference>
<keyword evidence="5 8" id="KW-0808">Transferase</keyword>
<organism evidence="11 12">
    <name type="scientific">Pseudoalteromonas qingdaonensis</name>
    <dbReference type="NCBI Taxonomy" id="3131913"/>
    <lineage>
        <taxon>Bacteria</taxon>
        <taxon>Pseudomonadati</taxon>
        <taxon>Pseudomonadota</taxon>
        <taxon>Gammaproteobacteria</taxon>
        <taxon>Alteromonadales</taxon>
        <taxon>Pseudoalteromonadaceae</taxon>
        <taxon>Pseudoalteromonas</taxon>
    </lineage>
</organism>
<proteinExistence type="inferred from homology"/>
<dbReference type="SUPFAM" id="SSF53335">
    <property type="entry name" value="S-adenosyl-L-methionine-dependent methyltransferases"/>
    <property type="match status" value="1"/>
</dbReference>
<dbReference type="InterPro" id="IPR001678">
    <property type="entry name" value="MeTrfase_RsmB-F_NOP2_dom"/>
</dbReference>
<keyword evidence="2 8" id="KW-0963">Cytoplasm</keyword>
<dbReference type="PROSITE" id="PS01153">
    <property type="entry name" value="NOL1_NOP2_SUN"/>
    <property type="match status" value="1"/>
</dbReference>
<dbReference type="PANTHER" id="PTHR22807">
    <property type="entry name" value="NOP2 YEAST -RELATED NOL1/NOP2/FMU SUN DOMAIN-CONTAINING"/>
    <property type="match status" value="1"/>
</dbReference>
<dbReference type="Pfam" id="PF17125">
    <property type="entry name" value="Methyltr_RsmF_N"/>
    <property type="match status" value="1"/>
</dbReference>
<sequence length="480" mass="53316">MNINTYIPDAFIEDVKSYLPEHLELEDFINACQTPLKRAVRVNTLKMSTAEFEQVCSERNWQITQVPWCEEGYWLERPEQEEEALPLGRTDLHLSGCIYVQEASSMLPPTALKDALDNAHTVLDMAAAPGSKTSQLVAMLNNEGFLVANEYSSSRLKALSATLKRVGAHNVGLTHFDGAVFGDYMPEMFDAILLDAPCSGEGTVRKDADALKNWSLQSNIDIAEVQKSLIKSAFHALKVGGTLVYSTCTLTPVENQAVCQYLLDEFDGLMAVEPLNDLFIGAEKAATQEGYLHIWPQLFDSEGFFIAKFKKTGAKAVSEPKRKKGAFPFTPMPAKQLQEFMQYLKKQFGITALPGTVHSRDKEVWLFPDVENERLLETVKYSRIGILIGTTHKNGVRLEHEFGSCLGKLASKNTLELTAEQGADYFNGKDVRLSEPSSAQGEAIIRLNGASVGLGKWQKNKIKNSLARDLVLDGRLITWE</sequence>
<comment type="subcellular location">
    <subcellularLocation>
        <location evidence="8">Cytoplasm</location>
    </subcellularLocation>
</comment>
<evidence type="ECO:0000256" key="1">
    <source>
        <dbReference type="ARBA" id="ARBA00007494"/>
    </source>
</evidence>
<comment type="caution">
    <text evidence="11">The sequence shown here is derived from an EMBL/GenBank/DDBJ whole genome shotgun (WGS) entry which is preliminary data.</text>
</comment>
<name>A0ABU9MTV9_9GAMM</name>
<dbReference type="Gene3D" id="3.40.50.150">
    <property type="entry name" value="Vaccinia Virus protein VP39"/>
    <property type="match status" value="1"/>
</dbReference>
<reference evidence="11 12" key="1">
    <citation type="submission" date="2024-03" db="EMBL/GenBank/DDBJ databases">
        <title>Pseudoalteromonas qingdaonensis sp. nov., isolated from the intestines of marine benthic organisms.</title>
        <authorList>
            <person name="Lin X."/>
            <person name="Fang S."/>
            <person name="Hu X."/>
        </authorList>
    </citation>
    <scope>NUCLEOTIDE SEQUENCE [LARGE SCALE GENOMIC DNA]</scope>
    <source>
        <strain evidence="11 12">YIC-827</strain>
    </source>
</reference>
<dbReference type="InterPro" id="IPR031341">
    <property type="entry name" value="Methyltr_RsmF_N"/>
</dbReference>
<dbReference type="NCBIfam" id="NF008898">
    <property type="entry name" value="PRK11933.1"/>
    <property type="match status" value="1"/>
</dbReference>
<evidence type="ECO:0000256" key="2">
    <source>
        <dbReference type="ARBA" id="ARBA00022490"/>
    </source>
</evidence>
<keyword evidence="6 8" id="KW-0949">S-adenosyl-L-methionine</keyword>
<keyword evidence="12" id="KW-1185">Reference proteome</keyword>
<evidence type="ECO:0000256" key="6">
    <source>
        <dbReference type="ARBA" id="ARBA00022691"/>
    </source>
</evidence>
<gene>
    <name evidence="8 11" type="primary">rsmF</name>
    <name evidence="11" type="ORF">WCN91_04650</name>
</gene>
<dbReference type="InterPro" id="IPR049560">
    <property type="entry name" value="MeTrfase_RsmB-F_NOP2_cat"/>
</dbReference>
<evidence type="ECO:0000256" key="8">
    <source>
        <dbReference type="HAMAP-Rule" id="MF_01579"/>
    </source>
</evidence>
<dbReference type="RefSeq" id="WP_342676760.1">
    <property type="nucleotide sequence ID" value="NZ_JBCGCU010000003.1"/>
</dbReference>
<comment type="catalytic activity">
    <reaction evidence="8">
        <text>cytidine(1407) in 16S rRNA + S-adenosyl-L-methionine = 5-methylcytidine(1407) in 16S rRNA + S-adenosyl-L-homocysteine + H(+)</text>
        <dbReference type="Rhea" id="RHEA:42756"/>
        <dbReference type="Rhea" id="RHEA-COMP:10223"/>
        <dbReference type="Rhea" id="RHEA-COMP:10224"/>
        <dbReference type="ChEBI" id="CHEBI:15378"/>
        <dbReference type="ChEBI" id="CHEBI:57856"/>
        <dbReference type="ChEBI" id="CHEBI:59789"/>
        <dbReference type="ChEBI" id="CHEBI:74483"/>
        <dbReference type="ChEBI" id="CHEBI:82748"/>
        <dbReference type="EC" id="2.1.1.178"/>
    </reaction>
</comment>
<feature type="binding site" evidence="8 9">
    <location>
        <position position="150"/>
    </location>
    <ligand>
        <name>S-adenosyl-L-methionine</name>
        <dbReference type="ChEBI" id="CHEBI:59789"/>
    </ligand>
</feature>
<comment type="similarity">
    <text evidence="1 8 9">Belongs to the class I-like SAM-binding methyltransferase superfamily. RsmB/NOP family.</text>
</comment>
<keyword evidence="4 8" id="KW-0489">Methyltransferase</keyword>
<evidence type="ECO:0000256" key="5">
    <source>
        <dbReference type="ARBA" id="ARBA00022679"/>
    </source>
</evidence>
<dbReference type="InterPro" id="IPR023267">
    <property type="entry name" value="RCMT"/>
</dbReference>
<feature type="binding site" evidence="8 9">
    <location>
        <begin position="126"/>
        <end position="132"/>
    </location>
    <ligand>
        <name>S-adenosyl-L-methionine</name>
        <dbReference type="ChEBI" id="CHEBI:59789"/>
    </ligand>
</feature>
<dbReference type="InterPro" id="IPR027391">
    <property type="entry name" value="Nol1_Nop2_Fmu_2"/>
</dbReference>
<dbReference type="EC" id="2.1.1.178" evidence="8"/>
<protein>
    <recommendedName>
        <fullName evidence="8">Ribosomal RNA small subunit methyltransferase F</fullName>
        <ecNumber evidence="8">2.1.1.178</ecNumber>
    </recommendedName>
    <alternativeName>
        <fullName evidence="8">16S rRNA m5C1407 methyltransferase</fullName>
    </alternativeName>
    <alternativeName>
        <fullName evidence="8">rRNA (cytosine-C(5)-)-methyltransferase RsmF</fullName>
    </alternativeName>
</protein>
<dbReference type="GO" id="GO:0008168">
    <property type="term" value="F:methyltransferase activity"/>
    <property type="evidence" value="ECO:0007669"/>
    <property type="project" value="UniProtKB-KW"/>
</dbReference>
<dbReference type="GO" id="GO:0032259">
    <property type="term" value="P:methylation"/>
    <property type="evidence" value="ECO:0007669"/>
    <property type="project" value="UniProtKB-KW"/>
</dbReference>
<evidence type="ECO:0000256" key="9">
    <source>
        <dbReference type="PROSITE-ProRule" id="PRU01023"/>
    </source>
</evidence>
<keyword evidence="7 8" id="KW-0694">RNA-binding</keyword>
<feature type="domain" description="SAM-dependent MTase RsmB/NOP-type" evidence="10">
    <location>
        <begin position="28"/>
        <end position="312"/>
    </location>
</feature>
<evidence type="ECO:0000313" key="12">
    <source>
        <dbReference type="Proteomes" id="UP001447008"/>
    </source>
</evidence>
<evidence type="ECO:0000259" key="10">
    <source>
        <dbReference type="PROSITE" id="PS51686"/>
    </source>
</evidence>
<dbReference type="InterPro" id="IPR029063">
    <property type="entry name" value="SAM-dependent_MTases_sf"/>
</dbReference>
<dbReference type="EMBL" id="JBCGCU010000003">
    <property type="protein sequence ID" value="MEM0514726.1"/>
    <property type="molecule type" value="Genomic_DNA"/>
</dbReference>
<dbReference type="Pfam" id="PF13636">
    <property type="entry name" value="Methyltranf_PUA"/>
    <property type="match status" value="1"/>
</dbReference>
<dbReference type="PRINTS" id="PR02008">
    <property type="entry name" value="RCMTFAMILY"/>
</dbReference>
<dbReference type="InterPro" id="IPR018314">
    <property type="entry name" value="RsmB/NOL1/NOP2-like_CS"/>
</dbReference>
<feature type="binding site" evidence="8 9">
    <location>
        <position position="195"/>
    </location>
    <ligand>
        <name>S-adenosyl-L-methionine</name>
        <dbReference type="ChEBI" id="CHEBI:59789"/>
    </ligand>
</feature>
<dbReference type="HAMAP" id="MF_01579">
    <property type="entry name" value="16SrRNA_methyltr_F"/>
    <property type="match status" value="1"/>
</dbReference>
<dbReference type="InterPro" id="IPR011023">
    <property type="entry name" value="Nop2p"/>
</dbReference>
<dbReference type="Proteomes" id="UP001447008">
    <property type="component" value="Unassembled WGS sequence"/>
</dbReference>
<keyword evidence="3 8" id="KW-0698">rRNA processing</keyword>
<feature type="binding site" evidence="8 9">
    <location>
        <position position="177"/>
    </location>
    <ligand>
        <name>S-adenosyl-L-methionine</name>
        <dbReference type="ChEBI" id="CHEBI:59789"/>
    </ligand>
</feature>
<dbReference type="PROSITE" id="PS51686">
    <property type="entry name" value="SAM_MT_RSMB_NOP"/>
    <property type="match status" value="1"/>
</dbReference>
<dbReference type="NCBIfam" id="TIGR00446">
    <property type="entry name" value="nop2p"/>
    <property type="match status" value="1"/>
</dbReference>
<evidence type="ECO:0000256" key="3">
    <source>
        <dbReference type="ARBA" id="ARBA00022552"/>
    </source>
</evidence>
<dbReference type="Pfam" id="PF21150">
    <property type="entry name" value="YebU_pre-PUA_dom"/>
    <property type="match status" value="1"/>
</dbReference>
<feature type="active site" description="Nucleophile" evidence="8 9">
    <location>
        <position position="248"/>
    </location>
</feature>
<accession>A0ABU9MTV9</accession>